<dbReference type="HAMAP" id="MF_00735">
    <property type="entry name" value="Methyltr_PrmA"/>
    <property type="match status" value="1"/>
</dbReference>
<reference evidence="10" key="1">
    <citation type="journal article" date="2013" name="Proc. Natl. Acad. Sci. U.S.A.">
        <title>Genome structure and metabolic features in the red seaweed Chondrus crispus shed light on evolution of the Archaeplastida.</title>
        <authorList>
            <person name="Collen J."/>
            <person name="Porcel B."/>
            <person name="Carre W."/>
            <person name="Ball S.G."/>
            <person name="Chaparro C."/>
            <person name="Tonon T."/>
            <person name="Barbeyron T."/>
            <person name="Michel G."/>
            <person name="Noel B."/>
            <person name="Valentin K."/>
            <person name="Elias M."/>
            <person name="Artiguenave F."/>
            <person name="Arun A."/>
            <person name="Aury J.M."/>
            <person name="Barbosa-Neto J.F."/>
            <person name="Bothwell J.H."/>
            <person name="Bouget F.Y."/>
            <person name="Brillet L."/>
            <person name="Cabello-Hurtado F."/>
            <person name="Capella-Gutierrez S."/>
            <person name="Charrier B."/>
            <person name="Cladiere L."/>
            <person name="Cock J.M."/>
            <person name="Coelho S.M."/>
            <person name="Colleoni C."/>
            <person name="Czjzek M."/>
            <person name="Da Silva C."/>
            <person name="Delage L."/>
            <person name="Denoeud F."/>
            <person name="Deschamps P."/>
            <person name="Dittami S.M."/>
            <person name="Gabaldon T."/>
            <person name="Gachon C.M."/>
            <person name="Groisillier A."/>
            <person name="Herve C."/>
            <person name="Jabbari K."/>
            <person name="Katinka M."/>
            <person name="Kloareg B."/>
            <person name="Kowalczyk N."/>
            <person name="Labadie K."/>
            <person name="Leblanc C."/>
            <person name="Lopez P.J."/>
            <person name="McLachlan D.H."/>
            <person name="Meslet-Cladiere L."/>
            <person name="Moustafa A."/>
            <person name="Nehr Z."/>
            <person name="Nyvall Collen P."/>
            <person name="Panaud O."/>
            <person name="Partensky F."/>
            <person name="Poulain J."/>
            <person name="Rensing S.A."/>
            <person name="Rousvoal S."/>
            <person name="Samson G."/>
            <person name="Symeonidi A."/>
            <person name="Weissenbach J."/>
            <person name="Zambounis A."/>
            <person name="Wincker P."/>
            <person name="Boyen C."/>
        </authorList>
    </citation>
    <scope>NUCLEOTIDE SEQUENCE [LARGE SCALE GENOMIC DNA]</scope>
    <source>
        <strain evidence="10">cv. Stackhouse</strain>
    </source>
</reference>
<dbReference type="AlphaFoldDB" id="R7Q6K5"/>
<dbReference type="PIRSF" id="PIRSF000401">
    <property type="entry name" value="RPL11_MTase"/>
    <property type="match status" value="1"/>
</dbReference>
<dbReference type="GO" id="GO:0016279">
    <property type="term" value="F:protein-lysine N-methyltransferase activity"/>
    <property type="evidence" value="ECO:0007669"/>
    <property type="project" value="TreeGrafter"/>
</dbReference>
<dbReference type="InterPro" id="IPR050078">
    <property type="entry name" value="Ribosomal_L11_MeTrfase_PrmA"/>
</dbReference>
<organism evidence="9 10">
    <name type="scientific">Chondrus crispus</name>
    <name type="common">Carrageen Irish moss</name>
    <name type="synonym">Polymorpha crispa</name>
    <dbReference type="NCBI Taxonomy" id="2769"/>
    <lineage>
        <taxon>Eukaryota</taxon>
        <taxon>Rhodophyta</taxon>
        <taxon>Florideophyceae</taxon>
        <taxon>Rhodymeniophycidae</taxon>
        <taxon>Gigartinales</taxon>
        <taxon>Gigartinaceae</taxon>
        <taxon>Chondrus</taxon>
    </lineage>
</organism>
<dbReference type="RefSeq" id="XP_005713266.1">
    <property type="nucleotide sequence ID" value="XM_005713209.1"/>
</dbReference>
<dbReference type="Gramene" id="CDF33463">
    <property type="protein sequence ID" value="CDF33463"/>
    <property type="gene ID" value="CHC_T00002256001"/>
</dbReference>
<evidence type="ECO:0000256" key="4">
    <source>
        <dbReference type="ARBA" id="ARBA00022679"/>
    </source>
</evidence>
<dbReference type="STRING" id="2769.R7Q6K5"/>
<dbReference type="Proteomes" id="UP000012073">
    <property type="component" value="Unassembled WGS sequence"/>
</dbReference>
<protein>
    <recommendedName>
        <fullName evidence="8">ETFB lysine methyltransferase</fullName>
    </recommendedName>
    <alternativeName>
        <fullName evidence="7">Protein N-lysine methyltransferase METTL20</fullName>
    </alternativeName>
</protein>
<evidence type="ECO:0000256" key="6">
    <source>
        <dbReference type="ARBA" id="ARBA00037932"/>
    </source>
</evidence>
<dbReference type="PANTHER" id="PTHR43648:SF1">
    <property type="entry name" value="ELECTRON TRANSFER FLAVOPROTEIN BETA SUBUNIT LYSINE METHYLTRANSFERASE"/>
    <property type="match status" value="1"/>
</dbReference>
<accession>R7Q6K5</accession>
<evidence type="ECO:0000256" key="3">
    <source>
        <dbReference type="ARBA" id="ARBA00022603"/>
    </source>
</evidence>
<dbReference type="OMA" id="WIVPEWT"/>
<keyword evidence="3" id="KW-0489">Methyltransferase</keyword>
<evidence type="ECO:0000313" key="9">
    <source>
        <dbReference type="EMBL" id="CDF33463.1"/>
    </source>
</evidence>
<gene>
    <name evidence="9" type="ORF">CHC_T00002256001</name>
</gene>
<keyword evidence="4" id="KW-0808">Transferase</keyword>
<dbReference type="PANTHER" id="PTHR43648">
    <property type="entry name" value="ELECTRON TRANSFER FLAVOPROTEIN BETA SUBUNIT LYSINE METHYLTRANSFERASE"/>
    <property type="match status" value="1"/>
</dbReference>
<evidence type="ECO:0000256" key="7">
    <source>
        <dbReference type="ARBA" id="ARBA00041867"/>
    </source>
</evidence>
<evidence type="ECO:0000256" key="2">
    <source>
        <dbReference type="ARBA" id="ARBA00022490"/>
    </source>
</evidence>
<dbReference type="InterPro" id="IPR029063">
    <property type="entry name" value="SAM-dependent_MTases_sf"/>
</dbReference>
<keyword evidence="2" id="KW-0963">Cytoplasm</keyword>
<comment type="similarity">
    <text evidence="1">Belongs to the methyltransferase superfamily. PrmA family.</text>
</comment>
<dbReference type="KEGG" id="ccp:CHC_T00002256001"/>
<dbReference type="OrthoDB" id="419617at2759"/>
<evidence type="ECO:0000256" key="8">
    <source>
        <dbReference type="ARBA" id="ARBA00042266"/>
    </source>
</evidence>
<proteinExistence type="inferred from homology"/>
<dbReference type="InterPro" id="IPR004498">
    <property type="entry name" value="Ribosomal_PrmA_MeTrfase"/>
</dbReference>
<name>R7Q6K5_CHOCR</name>
<evidence type="ECO:0000256" key="1">
    <source>
        <dbReference type="ARBA" id="ARBA00009741"/>
    </source>
</evidence>
<dbReference type="Pfam" id="PF06325">
    <property type="entry name" value="PrmA"/>
    <property type="match status" value="1"/>
</dbReference>
<dbReference type="GeneID" id="17320982"/>
<evidence type="ECO:0000313" key="10">
    <source>
        <dbReference type="Proteomes" id="UP000012073"/>
    </source>
</evidence>
<dbReference type="GO" id="GO:0032259">
    <property type="term" value="P:methylation"/>
    <property type="evidence" value="ECO:0007669"/>
    <property type="project" value="UniProtKB-KW"/>
</dbReference>
<dbReference type="Gene3D" id="3.40.50.150">
    <property type="entry name" value="Vaccinia Virus protein VP39"/>
    <property type="match status" value="1"/>
</dbReference>
<dbReference type="CDD" id="cd02440">
    <property type="entry name" value="AdoMet_MTases"/>
    <property type="match status" value="1"/>
</dbReference>
<dbReference type="SUPFAM" id="SSF53335">
    <property type="entry name" value="S-adenosyl-L-methionine-dependent methyltransferases"/>
    <property type="match status" value="1"/>
</dbReference>
<keyword evidence="5" id="KW-0949">S-adenosyl-L-methionine</keyword>
<keyword evidence="10" id="KW-1185">Reference proteome</keyword>
<sequence>MPLKSITIEVSESRETGFVSDVLFELGALSVSISDLYQGTGAEDPIYSEQPQGTVSLSAARGQSLWRNARITALFPLCFDSEALLMTIGTEFGLEQTPTMRLYSEVFDDKSPAEWVARVQSSFQPICLGELTITFPWHPREAGVTNVVLDPGMTFGSGEHATTQLCARWVMENVGKGMEVLDFGTGSGVLAIVAAVMEDVRAVGVDLDADAVQVARANAERNGVADRVSLYENEDEPEGREYDLVVANIMAGPLKSLADRLVSRLKPGGMIGLSGVLVGQAEEMRAWYGERGIWIENAAVDCEWVLLVGRKMGKR</sequence>
<comment type="similarity">
    <text evidence="6">Belongs to the methyltransferase superfamily. ETFBKMT family.</text>
</comment>
<dbReference type="PhylomeDB" id="R7Q6K5"/>
<evidence type="ECO:0000256" key="5">
    <source>
        <dbReference type="ARBA" id="ARBA00022691"/>
    </source>
</evidence>
<dbReference type="EMBL" id="HG001647">
    <property type="protein sequence ID" value="CDF33463.1"/>
    <property type="molecule type" value="Genomic_DNA"/>
</dbReference>